<reference evidence="2 3" key="1">
    <citation type="submission" date="2018-11" db="EMBL/GenBank/DDBJ databases">
        <title>Rhodococcus spongicola sp. nov. and Rhodococcus xishaensis sp. nov. from marine sponges.</title>
        <authorList>
            <person name="Li L."/>
            <person name="Lin H.W."/>
        </authorList>
    </citation>
    <scope>NUCLEOTIDE SEQUENCE [LARGE SCALE GENOMIC DNA]</scope>
    <source>
        <strain evidence="2 3">LHW51113</strain>
    </source>
</reference>
<dbReference type="AlphaFoldDB" id="A0A438ATU0"/>
<protein>
    <submittedName>
        <fullName evidence="2">Ig-like domain repeat protein</fullName>
    </submittedName>
</protein>
<comment type="caution">
    <text evidence="2">The sequence shown here is derived from an EMBL/GenBank/DDBJ whole genome shotgun (WGS) entry which is preliminary data.</text>
</comment>
<dbReference type="Gene3D" id="2.60.40.10">
    <property type="entry name" value="Immunoglobulins"/>
    <property type="match status" value="3"/>
</dbReference>
<evidence type="ECO:0000313" key="2">
    <source>
        <dbReference type="EMBL" id="RVW02089.1"/>
    </source>
</evidence>
<keyword evidence="3" id="KW-1185">Reference proteome</keyword>
<sequence length="577" mass="58142">MVQQSRIRRLAAPIGIGALVAGLTMTGGIPAQAAPITTSFKTACLATPNTSLAGPEALVETGSVIVDAPASVNAGEEFDVTIQPGPIGFPRDVSIATISDVSRVKIDVDVPQNAELVSAEVVPFTSVGLSGVAPNVLRVDSNGNVDPNGSLLRLSGNNEVIGNGPSSSTTSTGGIRVVATGKDIDGNPTSNGYTYFQLPQVKARLKAGDSGTVELKLRTSGAAGNWNDNKNFLTFTAKLSAPLVGTVWAPTRCTPRNAANAGSPLNEGAGPLASVPIIEADRETTTTISGPDAAKIDAPVTLTANIDPAPSGGTVEFLDWGTPIGEADVVDGSASIEHAFDSEGDHSITAVFSGSDGFTGSTSGPKTINVSTDNVATSIAVESPDKAYVGQDVNLSAQVTPAVQGGTVEFVVDGQTLTAEVGSDGAAIAPYTFTSTGTHRVIARYSGTDGFLGSVSPAFPVSVTNAPPADVLTTTTLAPVGTVPNGSPVTLVATVDPANANGKVQFKLGNAPLGAPVDVVDGVATLPTTFLNAGTYSVTAEFVASAGFVDSASEPQELVVPEPPTTNPFGSLEGFGS</sequence>
<dbReference type="Proteomes" id="UP000283479">
    <property type="component" value="Unassembled WGS sequence"/>
</dbReference>
<dbReference type="Pfam" id="PF16640">
    <property type="entry name" value="Big_3_5"/>
    <property type="match status" value="3"/>
</dbReference>
<feature type="domain" description="Bacterial Ig-like" evidence="1">
    <location>
        <begin position="481"/>
        <end position="560"/>
    </location>
</feature>
<feature type="domain" description="Bacterial Ig-like" evidence="1">
    <location>
        <begin position="289"/>
        <end position="370"/>
    </location>
</feature>
<feature type="domain" description="Bacterial Ig-like" evidence="1">
    <location>
        <begin position="383"/>
        <end position="464"/>
    </location>
</feature>
<accession>A0A438ATU0</accession>
<proteinExistence type="predicted"/>
<name>A0A438ATU0_9NOCA</name>
<evidence type="ECO:0000313" key="3">
    <source>
        <dbReference type="Proteomes" id="UP000283479"/>
    </source>
</evidence>
<dbReference type="OrthoDB" id="4483200at2"/>
<gene>
    <name evidence="2" type="ORF">EGT50_11770</name>
</gene>
<evidence type="ECO:0000259" key="1">
    <source>
        <dbReference type="Pfam" id="PF16640"/>
    </source>
</evidence>
<dbReference type="GO" id="GO:0005975">
    <property type="term" value="P:carbohydrate metabolic process"/>
    <property type="evidence" value="ECO:0007669"/>
    <property type="project" value="UniProtKB-ARBA"/>
</dbReference>
<organism evidence="2 3">
    <name type="scientific">Rhodococcus xishaensis</name>
    <dbReference type="NCBI Taxonomy" id="2487364"/>
    <lineage>
        <taxon>Bacteria</taxon>
        <taxon>Bacillati</taxon>
        <taxon>Actinomycetota</taxon>
        <taxon>Actinomycetes</taxon>
        <taxon>Mycobacteriales</taxon>
        <taxon>Nocardiaceae</taxon>
        <taxon>Rhodococcus</taxon>
    </lineage>
</organism>
<dbReference type="InterPro" id="IPR032109">
    <property type="entry name" value="Big_3_5"/>
</dbReference>
<dbReference type="InterPro" id="IPR013783">
    <property type="entry name" value="Ig-like_fold"/>
</dbReference>
<dbReference type="EMBL" id="RKLO01000004">
    <property type="protein sequence ID" value="RVW02089.1"/>
    <property type="molecule type" value="Genomic_DNA"/>
</dbReference>